<evidence type="ECO:0000256" key="11">
    <source>
        <dbReference type="ARBA" id="ARBA00062515"/>
    </source>
</evidence>
<evidence type="ECO:0000256" key="16">
    <source>
        <dbReference type="SAM" id="SignalP"/>
    </source>
</evidence>
<feature type="binding site" evidence="14">
    <location>
        <position position="226"/>
    </location>
    <ligand>
        <name>molybdate</name>
        <dbReference type="ChEBI" id="CHEBI:36264"/>
    </ligand>
</feature>
<evidence type="ECO:0000256" key="12">
    <source>
        <dbReference type="ARBA" id="ARBA00073171"/>
    </source>
</evidence>
<dbReference type="InterPro" id="IPR050682">
    <property type="entry name" value="ModA/WtpA"/>
</dbReference>
<dbReference type="GO" id="GO:0015689">
    <property type="term" value="P:molybdate ion transport"/>
    <property type="evidence" value="ECO:0007669"/>
    <property type="project" value="InterPro"/>
</dbReference>
<keyword evidence="6 14" id="KW-0479">Metal-binding</keyword>
<dbReference type="InterPro" id="IPR005950">
    <property type="entry name" value="ModA"/>
</dbReference>
<evidence type="ECO:0000313" key="17">
    <source>
        <dbReference type="EMBL" id="VVJ15114.1"/>
    </source>
</evidence>
<evidence type="ECO:0000256" key="2">
    <source>
        <dbReference type="ARBA" id="ARBA00009175"/>
    </source>
</evidence>
<comment type="similarity">
    <text evidence="2">Belongs to the bacterial solute-binding protein ModA family.</text>
</comment>
<feature type="compositionally biased region" description="Low complexity" evidence="15">
    <location>
        <begin position="50"/>
        <end position="62"/>
    </location>
</feature>
<gene>
    <name evidence="17" type="ORF">AA23TX_00139</name>
</gene>
<evidence type="ECO:0000256" key="4">
    <source>
        <dbReference type="ARBA" id="ARBA00022475"/>
    </source>
</evidence>
<dbReference type="PANTHER" id="PTHR30632:SF0">
    <property type="entry name" value="SULFATE-BINDING PROTEIN"/>
    <property type="match status" value="1"/>
</dbReference>
<feature type="region of interest" description="Disordered" evidence="15">
    <location>
        <begin position="44"/>
        <end position="64"/>
    </location>
</feature>
<feature type="binding site" evidence="14">
    <location>
        <position position="77"/>
    </location>
    <ligand>
        <name>molybdate</name>
        <dbReference type="ChEBI" id="CHEBI:36264"/>
    </ligand>
</feature>
<organism evidence="17 18">
    <name type="scientific">Amycolatopsis camponoti</name>
    <dbReference type="NCBI Taxonomy" id="2606593"/>
    <lineage>
        <taxon>Bacteria</taxon>
        <taxon>Bacillati</taxon>
        <taxon>Actinomycetota</taxon>
        <taxon>Actinomycetes</taxon>
        <taxon>Pseudonocardiales</taxon>
        <taxon>Pseudonocardiaceae</taxon>
        <taxon>Amycolatopsis</taxon>
    </lineage>
</organism>
<dbReference type="AlphaFoldDB" id="A0A6I8LFP2"/>
<protein>
    <recommendedName>
        <fullName evidence="12">Molybdate-binding protein ModA</fullName>
    </recommendedName>
    <alternativeName>
        <fullName evidence="13">Molybdate/tungstate-binding protein ModA</fullName>
    </alternativeName>
</protein>
<reference evidence="17 18" key="1">
    <citation type="submission" date="2019-09" db="EMBL/GenBank/DDBJ databases">
        <authorList>
            <person name="Leyn A S."/>
        </authorList>
    </citation>
    <scope>NUCLEOTIDE SEQUENCE [LARGE SCALE GENOMIC DNA]</scope>
    <source>
        <strain evidence="17">AA231_1</strain>
    </source>
</reference>
<comment type="subunit">
    <text evidence="11">The complex is composed of two ATP-binding proteins (ModC), two transmembrane proteins (ModB) and a solute-binding protein (ModA).</text>
</comment>
<sequence>MNKPAFRGFGWRSPRPGAKPRMSQLALAVAAVALFAGACSSSDQPSTQTGGASASAPAPKGSGDAGSGTLTVFAAASLTESFTELGKQFEAKHPGVTVKFSFAGSSGLVQQLTNGAKADVFASADQANMDKAVQGGVIDGQPTVFATNKLAIAVAPGNPKGIKSFADLNKAGLTVITCAPQVPCGSATKKVETATGVTLKPKSEEQDVKQVLNKVASGDADAGLVYVTDATSAAGKVDKVDFPEASGAINTYPIAVVKGGQGALAKEFDDFVLGADGKAELSKVGFGPAQ</sequence>
<feature type="binding site" evidence="14">
    <location>
        <position position="105"/>
    </location>
    <ligand>
        <name>molybdate</name>
        <dbReference type="ChEBI" id="CHEBI:36264"/>
    </ligand>
</feature>
<comment type="subcellular location">
    <subcellularLocation>
        <location evidence="1">Cell membrane</location>
        <topology evidence="1">Lipid-anchor</topology>
    </subcellularLocation>
</comment>
<keyword evidence="8" id="KW-0472">Membrane</keyword>
<evidence type="ECO:0000256" key="5">
    <source>
        <dbReference type="ARBA" id="ARBA00022505"/>
    </source>
</evidence>
<dbReference type="PANTHER" id="PTHR30632">
    <property type="entry name" value="MOLYBDATE-BINDING PERIPLASMIC PROTEIN"/>
    <property type="match status" value="1"/>
</dbReference>
<evidence type="ECO:0000256" key="15">
    <source>
        <dbReference type="SAM" id="MobiDB-lite"/>
    </source>
</evidence>
<comment type="function">
    <text evidence="10">Involved in the transport of molybdenum into the cell. Part of the binding-protein-dependent transport system ModABCD.</text>
</comment>
<feature type="binding site" evidence="14">
    <location>
        <position position="208"/>
    </location>
    <ligand>
        <name>molybdate</name>
        <dbReference type="ChEBI" id="CHEBI:36264"/>
    </ligand>
</feature>
<evidence type="ECO:0000313" key="18">
    <source>
        <dbReference type="Proteomes" id="UP000399805"/>
    </source>
</evidence>
<dbReference type="SUPFAM" id="SSF53850">
    <property type="entry name" value="Periplasmic binding protein-like II"/>
    <property type="match status" value="1"/>
</dbReference>
<evidence type="ECO:0000256" key="6">
    <source>
        <dbReference type="ARBA" id="ARBA00022723"/>
    </source>
</evidence>
<dbReference type="PIRSF" id="PIRSF004846">
    <property type="entry name" value="ModA"/>
    <property type="match status" value="1"/>
</dbReference>
<feature type="signal peptide" evidence="16">
    <location>
        <begin position="1"/>
        <end position="38"/>
    </location>
</feature>
<evidence type="ECO:0000256" key="10">
    <source>
        <dbReference type="ARBA" id="ARBA00056002"/>
    </source>
</evidence>
<dbReference type="EMBL" id="CABVGP010000001">
    <property type="protein sequence ID" value="VVJ15114.1"/>
    <property type="molecule type" value="Genomic_DNA"/>
</dbReference>
<name>A0A6I8LFP2_9PSEU</name>
<evidence type="ECO:0000256" key="8">
    <source>
        <dbReference type="ARBA" id="ARBA00023136"/>
    </source>
</evidence>
<keyword evidence="18" id="KW-1185">Reference proteome</keyword>
<dbReference type="GO" id="GO:0030973">
    <property type="term" value="F:molybdate ion binding"/>
    <property type="evidence" value="ECO:0007669"/>
    <property type="project" value="TreeGrafter"/>
</dbReference>
<evidence type="ECO:0000256" key="1">
    <source>
        <dbReference type="ARBA" id="ARBA00004193"/>
    </source>
</evidence>
<keyword evidence="3" id="KW-0813">Transport</keyword>
<dbReference type="Pfam" id="PF13531">
    <property type="entry name" value="SBP_bac_11"/>
    <property type="match status" value="1"/>
</dbReference>
<evidence type="ECO:0000256" key="14">
    <source>
        <dbReference type="PIRSR" id="PIRSR004846-1"/>
    </source>
</evidence>
<proteinExistence type="inferred from homology"/>
<evidence type="ECO:0000256" key="13">
    <source>
        <dbReference type="ARBA" id="ARBA00078141"/>
    </source>
</evidence>
<feature type="chain" id="PRO_5026318152" description="Molybdate-binding protein ModA" evidence="16">
    <location>
        <begin position="39"/>
        <end position="290"/>
    </location>
</feature>
<dbReference type="NCBIfam" id="TIGR01256">
    <property type="entry name" value="modA"/>
    <property type="match status" value="1"/>
</dbReference>
<dbReference type="CDD" id="cd13538">
    <property type="entry name" value="PBP2_ModA_like_1"/>
    <property type="match status" value="1"/>
</dbReference>
<dbReference type="GO" id="GO:0005886">
    <property type="term" value="C:plasma membrane"/>
    <property type="evidence" value="ECO:0007669"/>
    <property type="project" value="UniProtKB-SubCell"/>
</dbReference>
<dbReference type="GO" id="GO:0046872">
    <property type="term" value="F:metal ion binding"/>
    <property type="evidence" value="ECO:0007669"/>
    <property type="project" value="UniProtKB-KW"/>
</dbReference>
<keyword evidence="5 14" id="KW-0500">Molybdenum</keyword>
<keyword evidence="4" id="KW-1003">Cell membrane</keyword>
<dbReference type="FunFam" id="3.40.190.10:FF:000030">
    <property type="entry name" value="Molybdate ABC transporter substrate-binding protein"/>
    <property type="match status" value="1"/>
</dbReference>
<accession>A0A6I8LFP2</accession>
<dbReference type="Proteomes" id="UP000399805">
    <property type="component" value="Unassembled WGS sequence"/>
</dbReference>
<keyword evidence="9" id="KW-0826">Tungsten</keyword>
<evidence type="ECO:0000256" key="3">
    <source>
        <dbReference type="ARBA" id="ARBA00022448"/>
    </source>
</evidence>
<dbReference type="Gene3D" id="3.40.190.10">
    <property type="entry name" value="Periplasmic binding protein-like II"/>
    <property type="match status" value="2"/>
</dbReference>
<keyword evidence="7 16" id="KW-0732">Signal</keyword>
<evidence type="ECO:0000256" key="9">
    <source>
        <dbReference type="ARBA" id="ARBA00023245"/>
    </source>
</evidence>
<evidence type="ECO:0000256" key="7">
    <source>
        <dbReference type="ARBA" id="ARBA00022729"/>
    </source>
</evidence>